<dbReference type="PANTHER" id="PTHR47272">
    <property type="entry name" value="DDE_TNP_1_7 DOMAIN-CONTAINING PROTEIN"/>
    <property type="match status" value="1"/>
</dbReference>
<sequence length="144" mass="17326">MTVRVILHMIDFEMSCAWIGYRHKMEAIRAHIKDIVEYFSFRINIASILIYGEKQSRSRTFFIFSSDKSIEDDEPLAKRRIPVCMPHDSAKRKDTRYMFEMTDDRSQKNKLRMLKCKALTTVRRSSCKIFLHFNDSRNCYKRFH</sequence>
<protein>
    <submittedName>
        <fullName evidence="1">Uncharacterized protein</fullName>
    </submittedName>
</protein>
<accession>A0A8X6P4A9</accession>
<keyword evidence="2" id="KW-1185">Reference proteome</keyword>
<evidence type="ECO:0000313" key="1">
    <source>
        <dbReference type="EMBL" id="GFT45828.1"/>
    </source>
</evidence>
<name>A0A8X6P4A9_NEPPI</name>
<proteinExistence type="predicted"/>
<comment type="caution">
    <text evidence="1">The sequence shown here is derived from an EMBL/GenBank/DDBJ whole genome shotgun (WGS) entry which is preliminary data.</text>
</comment>
<gene>
    <name evidence="1" type="primary">AVEN_31235_1</name>
    <name evidence="1" type="ORF">NPIL_43331</name>
</gene>
<dbReference type="PANTHER" id="PTHR47272:SF2">
    <property type="entry name" value="PIGGYBAC TRANSPOSABLE ELEMENT-DERIVED PROTEIN 3-LIKE"/>
    <property type="match status" value="1"/>
</dbReference>
<dbReference type="EMBL" id="BMAW01015845">
    <property type="protein sequence ID" value="GFT45828.1"/>
    <property type="molecule type" value="Genomic_DNA"/>
</dbReference>
<organism evidence="1 2">
    <name type="scientific">Nephila pilipes</name>
    <name type="common">Giant wood spider</name>
    <name type="synonym">Nephila maculata</name>
    <dbReference type="NCBI Taxonomy" id="299642"/>
    <lineage>
        <taxon>Eukaryota</taxon>
        <taxon>Metazoa</taxon>
        <taxon>Ecdysozoa</taxon>
        <taxon>Arthropoda</taxon>
        <taxon>Chelicerata</taxon>
        <taxon>Arachnida</taxon>
        <taxon>Araneae</taxon>
        <taxon>Araneomorphae</taxon>
        <taxon>Entelegynae</taxon>
        <taxon>Araneoidea</taxon>
        <taxon>Nephilidae</taxon>
        <taxon>Nephila</taxon>
    </lineage>
</organism>
<dbReference type="AlphaFoldDB" id="A0A8X6P4A9"/>
<evidence type="ECO:0000313" key="2">
    <source>
        <dbReference type="Proteomes" id="UP000887013"/>
    </source>
</evidence>
<reference evidence="1" key="1">
    <citation type="submission" date="2020-08" db="EMBL/GenBank/DDBJ databases">
        <title>Multicomponent nature underlies the extraordinary mechanical properties of spider dragline silk.</title>
        <authorList>
            <person name="Kono N."/>
            <person name="Nakamura H."/>
            <person name="Mori M."/>
            <person name="Yoshida Y."/>
            <person name="Ohtoshi R."/>
            <person name="Malay A.D."/>
            <person name="Moran D.A.P."/>
            <person name="Tomita M."/>
            <person name="Numata K."/>
            <person name="Arakawa K."/>
        </authorList>
    </citation>
    <scope>NUCLEOTIDE SEQUENCE</scope>
</reference>
<dbReference type="Proteomes" id="UP000887013">
    <property type="component" value="Unassembled WGS sequence"/>
</dbReference>
<dbReference type="OrthoDB" id="6433554at2759"/>